<dbReference type="EMBL" id="MN739457">
    <property type="protein sequence ID" value="QHT05666.1"/>
    <property type="molecule type" value="Genomic_DNA"/>
</dbReference>
<reference evidence="1" key="1">
    <citation type="journal article" date="2020" name="Nature">
        <title>Giant virus diversity and host interactions through global metagenomics.</title>
        <authorList>
            <person name="Schulz F."/>
            <person name="Roux S."/>
            <person name="Paez-Espino D."/>
            <person name="Jungbluth S."/>
            <person name="Walsh D.A."/>
            <person name="Denef V.J."/>
            <person name="McMahon K.D."/>
            <person name="Konstantinidis K.T."/>
            <person name="Eloe-Fadrosh E.A."/>
            <person name="Kyrpides N.C."/>
            <person name="Woyke T."/>
        </authorList>
    </citation>
    <scope>NUCLEOTIDE SEQUENCE</scope>
    <source>
        <strain evidence="1">GVMAG-M-3300021389-45</strain>
    </source>
</reference>
<organism evidence="1">
    <name type="scientific">viral metagenome</name>
    <dbReference type="NCBI Taxonomy" id="1070528"/>
    <lineage>
        <taxon>unclassified sequences</taxon>
        <taxon>metagenomes</taxon>
        <taxon>organismal metagenomes</taxon>
    </lineage>
</organism>
<protein>
    <submittedName>
        <fullName evidence="1">Uncharacterized protein</fullName>
    </submittedName>
</protein>
<evidence type="ECO:0000313" key="1">
    <source>
        <dbReference type="EMBL" id="QHT05666.1"/>
    </source>
</evidence>
<name>A0A6C0CLK0_9ZZZZ</name>
<proteinExistence type="predicted"/>
<sequence>MITVTAKVVVPKCSIDSNDKKRVFIVHNPMVEPMKLSTLSQRISKYKRTQIKDKKIAECKAKTCGASLKFAREALEVLEDLYGDLAFEEL</sequence>
<dbReference type="AlphaFoldDB" id="A0A6C0CLK0"/>
<accession>A0A6C0CLK0</accession>